<evidence type="ECO:0000256" key="1">
    <source>
        <dbReference type="SAM" id="MobiDB-lite"/>
    </source>
</evidence>
<evidence type="ECO:0000313" key="2">
    <source>
        <dbReference type="EMBL" id="CAG8856975.1"/>
    </source>
</evidence>
<proteinExistence type="predicted"/>
<feature type="region of interest" description="Disordered" evidence="1">
    <location>
        <begin position="86"/>
        <end position="105"/>
    </location>
</feature>
<feature type="non-terminal residue" evidence="2">
    <location>
        <position position="1"/>
    </location>
</feature>
<organism evidence="2 3">
    <name type="scientific">Gigaspora margarita</name>
    <dbReference type="NCBI Taxonomy" id="4874"/>
    <lineage>
        <taxon>Eukaryota</taxon>
        <taxon>Fungi</taxon>
        <taxon>Fungi incertae sedis</taxon>
        <taxon>Mucoromycota</taxon>
        <taxon>Glomeromycotina</taxon>
        <taxon>Glomeromycetes</taxon>
        <taxon>Diversisporales</taxon>
        <taxon>Gigasporaceae</taxon>
        <taxon>Gigaspora</taxon>
    </lineage>
</organism>
<protein>
    <submittedName>
        <fullName evidence="2">34978_t:CDS:1</fullName>
    </submittedName>
</protein>
<feature type="region of interest" description="Disordered" evidence="1">
    <location>
        <begin position="1"/>
        <end position="23"/>
    </location>
</feature>
<feature type="compositionally biased region" description="Polar residues" evidence="1">
    <location>
        <begin position="87"/>
        <end position="105"/>
    </location>
</feature>
<dbReference type="Proteomes" id="UP000789901">
    <property type="component" value="Unassembled WGS sequence"/>
</dbReference>
<feature type="non-terminal residue" evidence="2">
    <location>
        <position position="105"/>
    </location>
</feature>
<reference evidence="2 3" key="1">
    <citation type="submission" date="2021-06" db="EMBL/GenBank/DDBJ databases">
        <authorList>
            <person name="Kallberg Y."/>
            <person name="Tangrot J."/>
            <person name="Rosling A."/>
        </authorList>
    </citation>
    <scope>NUCLEOTIDE SEQUENCE [LARGE SCALE GENOMIC DNA]</scope>
    <source>
        <strain evidence="2 3">120-4 pot B 10/14</strain>
    </source>
</reference>
<name>A0ABN7XQJ2_GIGMA</name>
<evidence type="ECO:0000313" key="3">
    <source>
        <dbReference type="Proteomes" id="UP000789901"/>
    </source>
</evidence>
<gene>
    <name evidence="2" type="ORF">GMARGA_LOCUS45796</name>
</gene>
<accession>A0ABN7XQJ2</accession>
<keyword evidence="3" id="KW-1185">Reference proteome</keyword>
<dbReference type="EMBL" id="CAJVQB010165934">
    <property type="protein sequence ID" value="CAG8856975.1"/>
    <property type="molecule type" value="Genomic_DNA"/>
</dbReference>
<sequence length="105" mass="10386">RITSGSTNNPGQAITILSSSNQPPEITLNSVSPALRAATSTSSAVASIAASSVVAMSSVATSSDTSGSASVGYVGDMSTVDAFHMSADSTSNLPEQITETTTVTS</sequence>
<comment type="caution">
    <text evidence="2">The sequence shown here is derived from an EMBL/GenBank/DDBJ whole genome shotgun (WGS) entry which is preliminary data.</text>
</comment>